<dbReference type="InterPro" id="IPR028082">
    <property type="entry name" value="Peripla_BP_I"/>
</dbReference>
<dbReference type="Gene3D" id="3.40.50.2300">
    <property type="match status" value="2"/>
</dbReference>
<dbReference type="OrthoDB" id="6708821at2"/>
<feature type="signal peptide" evidence="2">
    <location>
        <begin position="1"/>
        <end position="22"/>
    </location>
</feature>
<dbReference type="InterPro" id="IPR007443">
    <property type="entry name" value="LpoA"/>
</dbReference>
<keyword evidence="4" id="KW-1185">Reference proteome</keyword>
<evidence type="ECO:0000313" key="4">
    <source>
        <dbReference type="Proteomes" id="UP000051254"/>
    </source>
</evidence>
<reference evidence="3 4" key="1">
    <citation type="submission" date="2015-05" db="EMBL/GenBank/DDBJ databases">
        <title>Genome sequencing and analysis of members of genus Stenotrophomonas.</title>
        <authorList>
            <person name="Patil P.P."/>
            <person name="Midha S."/>
            <person name="Patil P.B."/>
        </authorList>
    </citation>
    <scope>NUCLEOTIDE SEQUENCE [LARGE SCALE GENOMIC DNA]</scope>
    <source>
        <strain evidence="3 4">DSM 17805</strain>
    </source>
</reference>
<feature type="chain" id="PRO_5006392144" evidence="2">
    <location>
        <begin position="23"/>
        <end position="571"/>
    </location>
</feature>
<dbReference type="PANTHER" id="PTHR38038:SF1">
    <property type="entry name" value="PENICILLIN-BINDING PROTEIN ACTIVATOR LPOA"/>
    <property type="match status" value="1"/>
</dbReference>
<dbReference type="STRING" id="266128.ABB25_13625"/>
<dbReference type="CDD" id="cd06339">
    <property type="entry name" value="PBP1_YraM_LppC_lipoprotein-like"/>
    <property type="match status" value="1"/>
</dbReference>
<proteinExistence type="predicted"/>
<gene>
    <name evidence="3" type="ORF">ABB25_13625</name>
</gene>
<dbReference type="PROSITE" id="PS51257">
    <property type="entry name" value="PROKAR_LIPOPROTEIN"/>
    <property type="match status" value="1"/>
</dbReference>
<dbReference type="EMBL" id="LDJH01000031">
    <property type="protein sequence ID" value="KRG54565.1"/>
    <property type="molecule type" value="Genomic_DNA"/>
</dbReference>
<dbReference type="PATRIC" id="fig|266128.3.peg.1855"/>
<dbReference type="Proteomes" id="UP000051254">
    <property type="component" value="Unassembled WGS sequence"/>
</dbReference>
<accession>A0A0R0BAW8</accession>
<dbReference type="Pfam" id="PF04348">
    <property type="entry name" value="LppC"/>
    <property type="match status" value="2"/>
</dbReference>
<evidence type="ECO:0000313" key="3">
    <source>
        <dbReference type="EMBL" id="KRG54565.1"/>
    </source>
</evidence>
<dbReference type="GO" id="GO:0031241">
    <property type="term" value="C:periplasmic side of cell outer membrane"/>
    <property type="evidence" value="ECO:0007669"/>
    <property type="project" value="TreeGrafter"/>
</dbReference>
<dbReference type="PANTHER" id="PTHR38038">
    <property type="entry name" value="PENICILLIN-BINDING PROTEIN ACTIVATOR LPOA"/>
    <property type="match status" value="1"/>
</dbReference>
<name>A0A0R0BAW8_9GAMM</name>
<protein>
    <submittedName>
        <fullName evidence="3">Lppc lipoprotein</fullName>
    </submittedName>
</protein>
<keyword evidence="3" id="KW-0449">Lipoprotein</keyword>
<evidence type="ECO:0000256" key="2">
    <source>
        <dbReference type="SAM" id="SignalP"/>
    </source>
</evidence>
<keyword evidence="2" id="KW-0732">Signal</keyword>
<evidence type="ECO:0000256" key="1">
    <source>
        <dbReference type="ARBA" id="ARBA00023136"/>
    </source>
</evidence>
<organism evidence="3 4">
    <name type="scientific">Stenotrophomonas koreensis</name>
    <dbReference type="NCBI Taxonomy" id="266128"/>
    <lineage>
        <taxon>Bacteria</taxon>
        <taxon>Pseudomonadati</taxon>
        <taxon>Pseudomonadota</taxon>
        <taxon>Gammaproteobacteria</taxon>
        <taxon>Lysobacterales</taxon>
        <taxon>Lysobacteraceae</taxon>
        <taxon>Stenotrophomonas</taxon>
    </lineage>
</organism>
<keyword evidence="1" id="KW-0472">Membrane</keyword>
<dbReference type="GO" id="GO:0009252">
    <property type="term" value="P:peptidoglycan biosynthetic process"/>
    <property type="evidence" value="ECO:0007669"/>
    <property type="project" value="TreeGrafter"/>
</dbReference>
<dbReference type="AlphaFoldDB" id="A0A0R0BAW8"/>
<dbReference type="SUPFAM" id="SSF53822">
    <property type="entry name" value="Periplasmic binding protein-like I"/>
    <property type="match status" value="1"/>
</dbReference>
<comment type="caution">
    <text evidence="3">The sequence shown here is derived from an EMBL/GenBank/DDBJ whole genome shotgun (WGS) entry which is preliminary data.</text>
</comment>
<dbReference type="RefSeq" id="WP_057667688.1">
    <property type="nucleotide sequence ID" value="NZ_LDJH01000031.1"/>
</dbReference>
<dbReference type="GO" id="GO:0030234">
    <property type="term" value="F:enzyme regulator activity"/>
    <property type="evidence" value="ECO:0007669"/>
    <property type="project" value="TreeGrafter"/>
</dbReference>
<sequence>MKNASLRLSALSLSLALLTSCATTTVTPTASPAHQAALAQLEGGQPREAALALETQAGSLRGAARSQALADAAWGWHLAGDGARAQSLLGQLNSRHLSGASSQRYQLLQAIQAVAANQPAQALTLLGSTAAVHAPLQASWLLTTAAAHQAQGDLFAAAAALSRALPVLDGAQRTQAQADLQRLLARVDDTSLRERSAALAVGDPFYNQAGRALIARGLTLPRPLQLDPASLPDFSKRAAAERDGYRPPGRIAVLLPLSGQLATAAGPVRDGLLAGYYAEHRQRPELQFIDTAGTAAGALAAYDRAVAAGADYVIGPLGRDEVDALFARSPLPVPVQALNHGRTLPPQGHLAFSLAPEDDGVMAAEFLLARERSKALVIHSNDDNGRRAAAAFNTQFSQRGGQVLASVAVSDTPADISSQLQLPAEAVFLAVRGPQARALAPQLALAGLAGATRVGSSQLTLGTGKPEEDQVLDGIAFPDERWSSQRVDGLPAANELAGRLPTARGAAARLFAFGHDAWKISAYLPRLATSTDQGLPAATGLLYLDGSGQVLRRPVWSTFSGGHAQPIVDGR</sequence>